<dbReference type="AlphaFoldDB" id="A0AAW2YJ20"/>
<dbReference type="InterPro" id="IPR010734">
    <property type="entry name" value="Copine_C"/>
</dbReference>
<dbReference type="GO" id="GO:0071277">
    <property type="term" value="P:cellular response to calcium ion"/>
    <property type="evidence" value="ECO:0007669"/>
    <property type="project" value="TreeGrafter"/>
</dbReference>
<dbReference type="Proteomes" id="UP001431209">
    <property type="component" value="Unassembled WGS sequence"/>
</dbReference>
<sequence>MVDGLCRKEKEETPWALPKTATSPNRRRRRAFISHQSTPTKHSLHVSNVPESVDFISDVYNNLEKIVKYESIYKNQIQRSSTFMHVDPYINLFFTLQKMKDKSIPVHISVLVRVDVKWVLLGTTEDINISLDSVIHFMNPVRAEFRFERCTRIMLVVLHAEERTIIGHSDFLLGEAVSSKYFQKDLLKLRQKVGEVSVTISNNNPNKDDLLRVLRESRLSLNPVQSFTTVVDLRIKVCDLSKKHDNVQVVVYQKIPGNKMKKADREDKTLQNDLCAAHSLHPVSHLKVPLGDMCELDEFSDEMSPEYTRVFSYLPLYVTETSSSRTFSPFTIIPLVESNTFRFEVYYLEEDKKVLIGEYVTDQLLSFYQPRIVEVSSDDLVTCQLEIKSEYRSISTTTKINEKSFTDYIKSGLLFNCSFAVDLTNYNNEKFNKTCLHQIIPNTNNLYEQIMSIVSDRIDQYNSQRTEFQLIGYGNDVQEPSSTLSKQSVSRSNILSAYRDAIKDVDFSENNMTKVKKSSKYTSAESLRGERTSTLLDERIDDSKPHIPIPFAPNDFYHIISDHIESNYTARRKLSADNTNNRLTITHYQVLIIITPNDHINIRETIFKFVEASHKSPMSIIIFGIGNFSPFRTLSSINMNTNVTEIGGVMEIGVPMRDFESKKKTIPYKLGPIATTCDLIFRGLRANRDVVTFVRLNDYTDVESCVEDALRSVPKQLCKFLKM</sequence>
<evidence type="ECO:0000313" key="3">
    <source>
        <dbReference type="Proteomes" id="UP001431209"/>
    </source>
</evidence>
<reference evidence="2 3" key="1">
    <citation type="submission" date="2024-03" db="EMBL/GenBank/DDBJ databases">
        <title>The Acrasis kona genome and developmental transcriptomes reveal deep origins of eukaryotic multicellular pathways.</title>
        <authorList>
            <person name="Sheikh S."/>
            <person name="Fu C.-J."/>
            <person name="Brown M.W."/>
            <person name="Baldauf S.L."/>
        </authorList>
    </citation>
    <scope>NUCLEOTIDE SEQUENCE [LARGE SCALE GENOMIC DNA]</scope>
    <source>
        <strain evidence="2 3">ATCC MYA-3509</strain>
    </source>
</reference>
<dbReference type="PANTHER" id="PTHR10857">
    <property type="entry name" value="COPINE"/>
    <property type="match status" value="1"/>
</dbReference>
<feature type="domain" description="Copine C-terminal" evidence="1">
    <location>
        <begin position="582"/>
        <end position="641"/>
    </location>
</feature>
<name>A0AAW2YJ20_9EUKA</name>
<protein>
    <submittedName>
        <fullName evidence="2">Cpne8</fullName>
    </submittedName>
</protein>
<gene>
    <name evidence="2" type="ORF">AKO1_006381</name>
</gene>
<evidence type="ECO:0000259" key="1">
    <source>
        <dbReference type="Pfam" id="PF07002"/>
    </source>
</evidence>
<dbReference type="EMBL" id="JAOPGA020000131">
    <property type="protein sequence ID" value="KAL0477021.1"/>
    <property type="molecule type" value="Genomic_DNA"/>
</dbReference>
<comment type="caution">
    <text evidence="2">The sequence shown here is derived from an EMBL/GenBank/DDBJ whole genome shotgun (WGS) entry which is preliminary data.</text>
</comment>
<dbReference type="PANTHER" id="PTHR10857:SF106">
    <property type="entry name" value="C2 DOMAIN-CONTAINING PROTEIN"/>
    <property type="match status" value="1"/>
</dbReference>
<organism evidence="2 3">
    <name type="scientific">Acrasis kona</name>
    <dbReference type="NCBI Taxonomy" id="1008807"/>
    <lineage>
        <taxon>Eukaryota</taxon>
        <taxon>Discoba</taxon>
        <taxon>Heterolobosea</taxon>
        <taxon>Tetramitia</taxon>
        <taxon>Eutetramitia</taxon>
        <taxon>Acrasidae</taxon>
        <taxon>Acrasis</taxon>
    </lineage>
</organism>
<dbReference type="InterPro" id="IPR045052">
    <property type="entry name" value="Copine"/>
</dbReference>
<dbReference type="GO" id="GO:0005886">
    <property type="term" value="C:plasma membrane"/>
    <property type="evidence" value="ECO:0007669"/>
    <property type="project" value="TreeGrafter"/>
</dbReference>
<evidence type="ECO:0000313" key="2">
    <source>
        <dbReference type="EMBL" id="KAL0477021.1"/>
    </source>
</evidence>
<keyword evidence="3" id="KW-1185">Reference proteome</keyword>
<dbReference type="Pfam" id="PF07002">
    <property type="entry name" value="Copine"/>
    <property type="match status" value="1"/>
</dbReference>
<accession>A0AAW2YJ20</accession>
<dbReference type="GO" id="GO:0005544">
    <property type="term" value="F:calcium-dependent phospholipid binding"/>
    <property type="evidence" value="ECO:0007669"/>
    <property type="project" value="InterPro"/>
</dbReference>
<proteinExistence type="predicted"/>